<sequence length="89" mass="10080">MNDEGSIIPPPHPPRDAQLEDPDDLALHMIVQRKMEIDGVFCGYSERFRITSSSCERMYLRYISCVGSTERAFVCIYNRCAFVGGDSNT</sequence>
<dbReference type="Proteomes" id="UP001054945">
    <property type="component" value="Unassembled WGS sequence"/>
</dbReference>
<reference evidence="1 2" key="1">
    <citation type="submission" date="2021-06" db="EMBL/GenBank/DDBJ databases">
        <title>Caerostris extrusa draft genome.</title>
        <authorList>
            <person name="Kono N."/>
            <person name="Arakawa K."/>
        </authorList>
    </citation>
    <scope>NUCLEOTIDE SEQUENCE [LARGE SCALE GENOMIC DNA]</scope>
</reference>
<comment type="caution">
    <text evidence="1">The sequence shown here is derived from an EMBL/GenBank/DDBJ whole genome shotgun (WGS) entry which is preliminary data.</text>
</comment>
<proteinExistence type="predicted"/>
<name>A0AAV4XPN4_CAEEX</name>
<accession>A0AAV4XPN4</accession>
<evidence type="ECO:0000313" key="2">
    <source>
        <dbReference type="Proteomes" id="UP001054945"/>
    </source>
</evidence>
<protein>
    <submittedName>
        <fullName evidence="1">Uncharacterized protein</fullName>
    </submittedName>
</protein>
<gene>
    <name evidence="1" type="ORF">CEXT_348731</name>
</gene>
<dbReference type="EMBL" id="BPLR01018108">
    <property type="protein sequence ID" value="GIY96971.1"/>
    <property type="molecule type" value="Genomic_DNA"/>
</dbReference>
<dbReference type="AlphaFoldDB" id="A0AAV4XPN4"/>
<evidence type="ECO:0000313" key="1">
    <source>
        <dbReference type="EMBL" id="GIY96971.1"/>
    </source>
</evidence>
<organism evidence="1 2">
    <name type="scientific">Caerostris extrusa</name>
    <name type="common">Bark spider</name>
    <name type="synonym">Caerostris bankana</name>
    <dbReference type="NCBI Taxonomy" id="172846"/>
    <lineage>
        <taxon>Eukaryota</taxon>
        <taxon>Metazoa</taxon>
        <taxon>Ecdysozoa</taxon>
        <taxon>Arthropoda</taxon>
        <taxon>Chelicerata</taxon>
        <taxon>Arachnida</taxon>
        <taxon>Araneae</taxon>
        <taxon>Araneomorphae</taxon>
        <taxon>Entelegynae</taxon>
        <taxon>Araneoidea</taxon>
        <taxon>Araneidae</taxon>
        <taxon>Caerostris</taxon>
    </lineage>
</organism>
<keyword evidence="2" id="KW-1185">Reference proteome</keyword>